<dbReference type="InterPro" id="IPR002514">
    <property type="entry name" value="Transposase_8"/>
</dbReference>
<dbReference type="PANTHER" id="PTHR37936:SF3">
    <property type="entry name" value="TRANSPOSASE INSC FOR INSERTION ELEMENT IS2A-RELATED"/>
    <property type="match status" value="1"/>
</dbReference>
<dbReference type="GO" id="GO:0043565">
    <property type="term" value="F:sequence-specific DNA binding"/>
    <property type="evidence" value="ECO:0007669"/>
    <property type="project" value="InterPro"/>
</dbReference>
<dbReference type="PANTHER" id="PTHR37936">
    <property type="entry name" value="TRANSPOSASE INSC FOR INSERTION ELEMENT IS2A-RELATED"/>
    <property type="match status" value="1"/>
</dbReference>
<evidence type="ECO:0000313" key="3">
    <source>
        <dbReference type="Proteomes" id="UP000198804"/>
    </source>
</evidence>
<dbReference type="RefSeq" id="WP_091951840.1">
    <property type="nucleotide sequence ID" value="NZ_FOSV01000037.1"/>
</dbReference>
<accession>A0A1I4MDR4</accession>
<protein>
    <submittedName>
        <fullName evidence="2">Transposase</fullName>
    </submittedName>
</protein>
<dbReference type="Pfam" id="PF01527">
    <property type="entry name" value="HTH_Tnp_1"/>
    <property type="match status" value="1"/>
</dbReference>
<dbReference type="GO" id="GO:0004803">
    <property type="term" value="F:transposase activity"/>
    <property type="evidence" value="ECO:0007669"/>
    <property type="project" value="InterPro"/>
</dbReference>
<dbReference type="STRING" id="414703.SAMN04488125_1379"/>
<sequence length="138" mass="15286">MMRVEVLEGIARRRRWSFEDRVRIVEASYEAGVSVCSVARRNGIAQGLLFTWRRQARQGRLGGDEQAPVFVPVVITPEPSSAVLSPRLDDPGAAAQPRRARRKSGVIEIDLGGGRRLKVDRDVDAAALRRVLDALEGR</sequence>
<organism evidence="2 3">
    <name type="scientific">Methylorubrum salsuginis</name>
    <dbReference type="NCBI Taxonomy" id="414703"/>
    <lineage>
        <taxon>Bacteria</taxon>
        <taxon>Pseudomonadati</taxon>
        <taxon>Pseudomonadota</taxon>
        <taxon>Alphaproteobacteria</taxon>
        <taxon>Hyphomicrobiales</taxon>
        <taxon>Methylobacteriaceae</taxon>
        <taxon>Methylorubrum</taxon>
    </lineage>
</organism>
<dbReference type="SUPFAM" id="SSF48295">
    <property type="entry name" value="TrpR-like"/>
    <property type="match status" value="1"/>
</dbReference>
<name>A0A1I4MDR4_9HYPH</name>
<evidence type="ECO:0000313" key="2">
    <source>
        <dbReference type="EMBL" id="SFM01077.1"/>
    </source>
</evidence>
<dbReference type="Proteomes" id="UP000198804">
    <property type="component" value="Unassembled WGS sequence"/>
</dbReference>
<dbReference type="OrthoDB" id="7476756at2"/>
<evidence type="ECO:0000256" key="1">
    <source>
        <dbReference type="SAM" id="MobiDB-lite"/>
    </source>
</evidence>
<keyword evidence="3" id="KW-1185">Reference proteome</keyword>
<dbReference type="GO" id="GO:0006313">
    <property type="term" value="P:DNA transposition"/>
    <property type="evidence" value="ECO:0007669"/>
    <property type="project" value="InterPro"/>
</dbReference>
<dbReference type="AlphaFoldDB" id="A0A1I4MDR4"/>
<dbReference type="EMBL" id="FOSV01000037">
    <property type="protein sequence ID" value="SFM01077.1"/>
    <property type="molecule type" value="Genomic_DNA"/>
</dbReference>
<dbReference type="NCBIfam" id="NF047595">
    <property type="entry name" value="IS66_ISRel24_TnpA"/>
    <property type="match status" value="1"/>
</dbReference>
<gene>
    <name evidence="2" type="ORF">SAMN04488125_1379</name>
</gene>
<feature type="region of interest" description="Disordered" evidence="1">
    <location>
        <begin position="82"/>
        <end position="101"/>
    </location>
</feature>
<proteinExistence type="predicted"/>
<reference evidence="3" key="1">
    <citation type="submission" date="2016-10" db="EMBL/GenBank/DDBJ databases">
        <authorList>
            <person name="Varghese N."/>
            <person name="Submissions S."/>
        </authorList>
    </citation>
    <scope>NUCLEOTIDE SEQUENCE [LARGE SCALE GENOMIC DNA]</scope>
    <source>
        <strain evidence="3">CGMCC 1.6474</strain>
    </source>
</reference>
<dbReference type="InterPro" id="IPR010921">
    <property type="entry name" value="Trp_repressor/repl_initiator"/>
</dbReference>